<sequence>MARRTTQQIELEMYAALDAFLKGKINGNFFLEGCRPHDSENEDAVIGVSTATAEQVQEGRARLRIYVKDIDAGTGNNVPDKGRLAALAELSEGALQALSKANADYWFELKKAPETIEVPGANQHFVNIEFDFKIKTF</sequence>
<accession>J9GRR4</accession>
<dbReference type="EMBL" id="AMCI01001526">
    <property type="protein sequence ID" value="EJX05268.1"/>
    <property type="molecule type" value="Genomic_DNA"/>
</dbReference>
<organism evidence="1">
    <name type="scientific">gut metagenome</name>
    <dbReference type="NCBI Taxonomy" id="749906"/>
    <lineage>
        <taxon>unclassified sequences</taxon>
        <taxon>metagenomes</taxon>
        <taxon>organismal metagenomes</taxon>
    </lineage>
</organism>
<reference evidence="1" key="1">
    <citation type="journal article" date="2012" name="PLoS ONE">
        <title>Gene sets for utilization of primary and secondary nutrition supplies in the distal gut of endangered iberian lynx.</title>
        <authorList>
            <person name="Alcaide M."/>
            <person name="Messina E."/>
            <person name="Richter M."/>
            <person name="Bargiela R."/>
            <person name="Peplies J."/>
            <person name="Huws S.A."/>
            <person name="Newbold C.J."/>
            <person name="Golyshin P.N."/>
            <person name="Simon M.A."/>
            <person name="Lopez G."/>
            <person name="Yakimov M.M."/>
            <person name="Ferrer M."/>
        </authorList>
    </citation>
    <scope>NUCLEOTIDE SEQUENCE</scope>
</reference>
<name>J9GRR4_9ZZZZ</name>
<proteinExistence type="predicted"/>
<comment type="caution">
    <text evidence="1">The sequence shown here is derived from an EMBL/GenBank/DDBJ whole genome shotgun (WGS) entry which is preliminary data.</text>
</comment>
<evidence type="ECO:0000313" key="1">
    <source>
        <dbReference type="EMBL" id="EJX05268.1"/>
    </source>
</evidence>
<gene>
    <name evidence="1" type="ORF">EVA_06624</name>
</gene>
<dbReference type="AlphaFoldDB" id="J9GRR4"/>
<protein>
    <submittedName>
        <fullName evidence="1">Uncharacterized protein</fullName>
    </submittedName>
</protein>